<dbReference type="GO" id="GO:0000124">
    <property type="term" value="C:SAGA complex"/>
    <property type="evidence" value="ECO:0007669"/>
    <property type="project" value="UniProtKB-UniRule"/>
</dbReference>
<dbReference type="Pfam" id="PF10163">
    <property type="entry name" value="EnY2"/>
    <property type="match status" value="1"/>
</dbReference>
<dbReference type="PANTHER" id="PTHR12514">
    <property type="entry name" value="ENHANCER OF YELLOW 2 TRANSCRIPTION FACTOR"/>
    <property type="match status" value="1"/>
</dbReference>
<dbReference type="Proteomes" id="UP001500889">
    <property type="component" value="Chromosome O"/>
</dbReference>
<evidence type="ECO:0000256" key="1">
    <source>
        <dbReference type="HAMAP-Rule" id="MF_03046"/>
    </source>
</evidence>
<dbReference type="GO" id="GO:0071819">
    <property type="term" value="C:DUBm complex"/>
    <property type="evidence" value="ECO:0007669"/>
    <property type="project" value="UniProtKB-UniRule"/>
</dbReference>
<dbReference type="GO" id="GO:0006406">
    <property type="term" value="P:mRNA export from nucleus"/>
    <property type="evidence" value="ECO:0007669"/>
    <property type="project" value="UniProtKB-UniRule"/>
</dbReference>
<dbReference type="GO" id="GO:0005654">
    <property type="term" value="C:nucleoplasm"/>
    <property type="evidence" value="ECO:0007669"/>
    <property type="project" value="UniProtKB-SubCell"/>
</dbReference>
<dbReference type="AlphaFoldDB" id="A0AAU9F540"/>
<evidence type="ECO:0000313" key="2">
    <source>
        <dbReference type="EMBL" id="BFF89611.1"/>
    </source>
</evidence>
<dbReference type="GO" id="GO:0003713">
    <property type="term" value="F:transcription coactivator activity"/>
    <property type="evidence" value="ECO:0007669"/>
    <property type="project" value="UniProtKB-UniRule"/>
</dbReference>
<keyword evidence="1" id="KW-0805">Transcription regulation</keyword>
<keyword evidence="1" id="KW-0804">Transcription</keyword>
<dbReference type="GO" id="GO:0043035">
    <property type="term" value="F:chromatin insulator sequence binding"/>
    <property type="evidence" value="ECO:0007669"/>
    <property type="project" value="UniProtKB-UniRule"/>
</dbReference>
<keyword evidence="1" id="KW-0813">Transport</keyword>
<dbReference type="GO" id="GO:0015031">
    <property type="term" value="P:protein transport"/>
    <property type="evidence" value="ECO:0007669"/>
    <property type="project" value="UniProtKB-KW"/>
</dbReference>
<keyword evidence="1" id="KW-0811">Translocation</keyword>
<comment type="similarity">
    <text evidence="1">Belongs to the ENY2 family.</text>
</comment>
<dbReference type="GO" id="GO:0005643">
    <property type="term" value="C:nuclear pore"/>
    <property type="evidence" value="ECO:0007669"/>
    <property type="project" value="UniProtKB-UniRule"/>
</dbReference>
<comment type="function">
    <text evidence="1">Involved in mRNA export coupled transcription activation by association with both the AMEX and the SAGA complexes. The SAGA complex is a multiprotein complex that activates transcription by remodeling chromatin and mediating histone acetylation and deubiquitination. Within the SAGA complex, participates to a subcomplex that specifically deubiquitinates histone H2B. The SAGA complex is recruited to specific gene promoters by activators, where it is required for transcription. Required for nuclear receptor-mediated transactivation. Involved in transcription elongation by recruiting the THO complex onto nascent mRNA. The AMEX complex functions in docking export-competent ribonucleoprotein particles (mRNPs) to the nuclear entrance of the nuclear pore complex (nuclear basket). AMEX participates in mRNA export and accurate chromatin positioning in the nucleus by tethering genes to the nuclear periphery.</text>
</comment>
<keyword evidence="1" id="KW-0010">Activator</keyword>
<sequence length="100" mass="11516">MPHSKEIGTDAQPKEDVKLTHCDSVTLKDILQTRLIECGWRKQIEQFIREKIAERGNQTITSEELAAEIVPQARAMVPENVRNEMMIRVREALESSLTRE</sequence>
<keyword evidence="1" id="KW-0963">Cytoplasm</keyword>
<gene>
    <name evidence="1" type="primary">e(y)2</name>
    <name evidence="2" type="ORF">DMAD_08321</name>
</gene>
<dbReference type="HAMAP" id="MF_03046">
    <property type="entry name" value="ENY2_Sus1"/>
    <property type="match status" value="1"/>
</dbReference>
<evidence type="ECO:0000313" key="3">
    <source>
        <dbReference type="Proteomes" id="UP001500889"/>
    </source>
</evidence>
<protein>
    <recommendedName>
        <fullName evidence="1">Enhancer of yellow 2 transcription factor</fullName>
    </recommendedName>
</protein>
<dbReference type="GO" id="GO:0005737">
    <property type="term" value="C:cytoplasm"/>
    <property type="evidence" value="ECO:0007669"/>
    <property type="project" value="UniProtKB-SubCell"/>
</dbReference>
<name>A0AAU9F540_DROMD</name>
<reference evidence="2 3" key="1">
    <citation type="submission" date="2024-02" db="EMBL/GenBank/DDBJ databases">
        <title>A chromosome-level genome assembly of Drosophila madeirensis, a fruit fly species endemic to Madeira island.</title>
        <authorList>
            <person name="Tomihara K."/>
            <person name="Llopart A."/>
            <person name="Yamamoto D."/>
        </authorList>
    </citation>
    <scope>NUCLEOTIDE SEQUENCE [LARGE SCALE GENOMIC DNA]</scope>
    <source>
        <strain evidence="2 3">RF1</strain>
    </source>
</reference>
<accession>A0AAU9F540</accession>
<keyword evidence="3" id="KW-1185">Reference proteome</keyword>
<organism evidence="2 3">
    <name type="scientific">Drosophila madeirensis</name>
    <name type="common">Fruit fly</name>
    <dbReference type="NCBI Taxonomy" id="30013"/>
    <lineage>
        <taxon>Eukaryota</taxon>
        <taxon>Metazoa</taxon>
        <taxon>Ecdysozoa</taxon>
        <taxon>Arthropoda</taxon>
        <taxon>Hexapoda</taxon>
        <taxon>Insecta</taxon>
        <taxon>Pterygota</taxon>
        <taxon>Neoptera</taxon>
        <taxon>Endopterygota</taxon>
        <taxon>Diptera</taxon>
        <taxon>Brachycera</taxon>
        <taxon>Muscomorpha</taxon>
        <taxon>Ephydroidea</taxon>
        <taxon>Drosophilidae</taxon>
        <taxon>Drosophila</taxon>
        <taxon>Sophophora</taxon>
    </lineage>
</organism>
<dbReference type="EMBL" id="AP029263">
    <property type="protein sequence ID" value="BFF89611.1"/>
    <property type="molecule type" value="Genomic_DNA"/>
</dbReference>
<comment type="subcellular location">
    <subcellularLocation>
        <location evidence="1">Nucleus</location>
        <location evidence="1">Nucleoplasm</location>
    </subcellularLocation>
    <subcellularLocation>
        <location evidence="1">Cytoplasm</location>
    </subcellularLocation>
</comment>
<proteinExistence type="inferred from homology"/>
<dbReference type="Gene3D" id="1.10.246.140">
    <property type="match status" value="1"/>
</dbReference>
<dbReference type="GO" id="GO:0070390">
    <property type="term" value="C:transcription export complex 2"/>
    <property type="evidence" value="ECO:0007669"/>
    <property type="project" value="UniProtKB-UniRule"/>
</dbReference>
<dbReference type="GO" id="GO:0006368">
    <property type="term" value="P:transcription elongation by RNA polymerase II"/>
    <property type="evidence" value="ECO:0007669"/>
    <property type="project" value="UniProtKB-UniRule"/>
</dbReference>
<dbReference type="InterPro" id="IPR038212">
    <property type="entry name" value="TF_EnY2_sf"/>
</dbReference>
<keyword evidence="1" id="KW-0539">Nucleus</keyword>
<dbReference type="InterPro" id="IPR018783">
    <property type="entry name" value="TF_ENY2"/>
</dbReference>
<dbReference type="GO" id="GO:0006325">
    <property type="term" value="P:chromatin organization"/>
    <property type="evidence" value="ECO:0007669"/>
    <property type="project" value="UniProtKB-KW"/>
</dbReference>
<comment type="subunit">
    <text evidence="1">Component of the nuclear pore complex (NPC)-associated AMEX complex (anchoring and mRNA export complex), composed of at least e(y)2 and xmas-2. Component of the SAGA transcription coactivator-HAT complexes, at least composed of Ada2b, e(y)2, Pcaf/Gcn5, Taf10 and Nipped-A/Trrap. Within the SAGA complex, e(y)2, Sgf11, and not/nonstop form an additional subcomplex of SAGA called the DUB module (deubiquitination module). Component of the THO complex, composed of at least e(y)2, HPR1, THO2, THOC5, THOC6 and THOC7. Interacts with e(y)1. Interacts with su(Hw) (via zinc fingers). Interacts with xmas-2; required for localization to the nuclear periphery. Interacts with the nuclear pore complex (NPC).</text>
</comment>
<keyword evidence="1" id="KW-0509">mRNA transport</keyword>
<keyword evidence="1" id="KW-0653">Protein transport</keyword>
<keyword evidence="1" id="KW-0156">Chromatin regulator</keyword>